<evidence type="ECO:0000313" key="2">
    <source>
        <dbReference type="EMBL" id="KZM68865.1"/>
    </source>
</evidence>
<dbReference type="InterPro" id="IPR051548">
    <property type="entry name" value="Grx-like_ET"/>
</dbReference>
<evidence type="ECO:0000259" key="1">
    <source>
        <dbReference type="Pfam" id="PF00462"/>
    </source>
</evidence>
<dbReference type="Pfam" id="PF00462">
    <property type="entry name" value="Glutaredoxin"/>
    <property type="match status" value="1"/>
</dbReference>
<dbReference type="GO" id="GO:0045454">
    <property type="term" value="P:cell redox homeostasis"/>
    <property type="evidence" value="ECO:0007669"/>
    <property type="project" value="TreeGrafter"/>
</dbReference>
<reference evidence="2 3" key="1">
    <citation type="submission" date="2016-04" db="EMBL/GenBank/DDBJ databases">
        <authorList>
            <person name="Evans L.H."/>
            <person name="Alamgir A."/>
            <person name="Owens N."/>
            <person name="Weber N.D."/>
            <person name="Virtaneva K."/>
            <person name="Barbian K."/>
            <person name="Babar A."/>
            <person name="Rosenke K."/>
        </authorList>
    </citation>
    <scope>NUCLEOTIDE SEQUENCE [LARGE SCALE GENOMIC DNA]</scope>
    <source>
        <strain evidence="2 3">IFM 0406</strain>
    </source>
</reference>
<sequence>MITVYSKPGCQPCKMAIRMIEGSGVDYEVIDITEDGDAYSYVKNGLGANSTPVIEWGEEVVYGFTPETKPHVRKLIELESAPTVHGDGVFQH</sequence>
<dbReference type="CDD" id="cd02976">
    <property type="entry name" value="NrdH"/>
    <property type="match status" value="1"/>
</dbReference>
<accession>A0A164HW02</accession>
<dbReference type="RefSeq" id="WP_231951409.1">
    <property type="nucleotide sequence ID" value="NZ_JABMCZ010000002.1"/>
</dbReference>
<name>A0A164HW02_9NOCA</name>
<keyword evidence="3" id="KW-1185">Reference proteome</keyword>
<organism evidence="2 3">
    <name type="scientific">Nocardia terpenica</name>
    <dbReference type="NCBI Taxonomy" id="455432"/>
    <lineage>
        <taxon>Bacteria</taxon>
        <taxon>Bacillati</taxon>
        <taxon>Actinomycetota</taxon>
        <taxon>Actinomycetes</taxon>
        <taxon>Mycobacteriales</taxon>
        <taxon>Nocardiaceae</taxon>
        <taxon>Nocardia</taxon>
    </lineage>
</organism>
<feature type="domain" description="Glutaredoxin" evidence="1">
    <location>
        <begin position="2"/>
        <end position="61"/>
    </location>
</feature>
<dbReference type="EMBL" id="LWGR01000021">
    <property type="protein sequence ID" value="KZM68865.1"/>
    <property type="molecule type" value="Genomic_DNA"/>
</dbReference>
<evidence type="ECO:0000313" key="3">
    <source>
        <dbReference type="Proteomes" id="UP000076512"/>
    </source>
</evidence>
<dbReference type="InterPro" id="IPR002109">
    <property type="entry name" value="Glutaredoxin"/>
</dbReference>
<dbReference type="Gene3D" id="3.40.30.10">
    <property type="entry name" value="Glutaredoxin"/>
    <property type="match status" value="1"/>
</dbReference>
<comment type="caution">
    <text evidence="2">The sequence shown here is derived from an EMBL/GenBank/DDBJ whole genome shotgun (WGS) entry which is preliminary data.</text>
</comment>
<dbReference type="PROSITE" id="PS51354">
    <property type="entry name" value="GLUTAREDOXIN_2"/>
    <property type="match status" value="1"/>
</dbReference>
<dbReference type="SUPFAM" id="SSF52833">
    <property type="entry name" value="Thioredoxin-like"/>
    <property type="match status" value="1"/>
</dbReference>
<dbReference type="PANTHER" id="PTHR34386">
    <property type="entry name" value="GLUTAREDOXIN"/>
    <property type="match status" value="1"/>
</dbReference>
<dbReference type="PANTHER" id="PTHR34386:SF1">
    <property type="entry name" value="GLUTAREDOXIN-LIKE PROTEIN NRDH"/>
    <property type="match status" value="1"/>
</dbReference>
<dbReference type="STRING" id="455432.AWN90_13840"/>
<proteinExistence type="predicted"/>
<gene>
    <name evidence="2" type="ORF">AWN90_13840</name>
</gene>
<dbReference type="AlphaFoldDB" id="A0A164HW02"/>
<protein>
    <recommendedName>
        <fullName evidence="1">Glutaredoxin domain-containing protein</fullName>
    </recommendedName>
</protein>
<dbReference type="GO" id="GO:0009055">
    <property type="term" value="F:electron transfer activity"/>
    <property type="evidence" value="ECO:0007669"/>
    <property type="project" value="TreeGrafter"/>
</dbReference>
<dbReference type="Proteomes" id="UP000076512">
    <property type="component" value="Unassembled WGS sequence"/>
</dbReference>
<dbReference type="InterPro" id="IPR036249">
    <property type="entry name" value="Thioredoxin-like_sf"/>
</dbReference>